<evidence type="ECO:0000256" key="1">
    <source>
        <dbReference type="ARBA" id="ARBA00004496"/>
    </source>
</evidence>
<dbReference type="InterPro" id="IPR051603">
    <property type="entry name" value="Zinc-ADH_QOR/CCCR"/>
</dbReference>
<dbReference type="SMART" id="SM00829">
    <property type="entry name" value="PKS_ER"/>
    <property type="match status" value="1"/>
</dbReference>
<keyword evidence="3" id="KW-0963">Cytoplasm</keyword>
<dbReference type="GO" id="GO:0008270">
    <property type="term" value="F:zinc ion binding"/>
    <property type="evidence" value="ECO:0007669"/>
    <property type="project" value="InterPro"/>
</dbReference>
<keyword evidence="8" id="KW-1185">Reference proteome</keyword>
<evidence type="ECO:0000313" key="7">
    <source>
        <dbReference type="EMBL" id="SCF07558.1"/>
    </source>
</evidence>
<dbReference type="SUPFAM" id="SSF50129">
    <property type="entry name" value="GroES-like"/>
    <property type="match status" value="1"/>
</dbReference>
<evidence type="ECO:0000313" key="8">
    <source>
        <dbReference type="Proteomes" id="UP000198224"/>
    </source>
</evidence>
<evidence type="ECO:0000256" key="5">
    <source>
        <dbReference type="ARBA" id="ARBA00022884"/>
    </source>
</evidence>
<dbReference type="PANTHER" id="PTHR44154">
    <property type="entry name" value="QUINONE OXIDOREDUCTASE"/>
    <property type="match status" value="1"/>
</dbReference>
<dbReference type="EMBL" id="LT607409">
    <property type="protein sequence ID" value="SCF07558.1"/>
    <property type="molecule type" value="Genomic_DNA"/>
</dbReference>
<dbReference type="InterPro" id="IPR013154">
    <property type="entry name" value="ADH-like_N"/>
</dbReference>
<dbReference type="InterPro" id="IPR002364">
    <property type="entry name" value="Quin_OxRdtase/zeta-crystal_CS"/>
</dbReference>
<name>A0A1C4XG94_9ACTN</name>
<evidence type="ECO:0000256" key="3">
    <source>
        <dbReference type="ARBA" id="ARBA00022490"/>
    </source>
</evidence>
<comment type="subcellular location">
    <subcellularLocation>
        <location evidence="1">Cytoplasm</location>
    </subcellularLocation>
</comment>
<evidence type="ECO:0000259" key="6">
    <source>
        <dbReference type="SMART" id="SM00829"/>
    </source>
</evidence>
<sequence length="305" mass="31698">MPLAMAITEFGDVDVLRPLEVPEPSAGPGQLRVRVRAAGVNLIDCRIRSGFMQSIYPATFPQVLGNEFAGVVDQTGPDVTGFAVGDEVLGFAFMQSYTEVLVVGVDQVVTKPADLSWEAAGSLSAVGQTAYNALRALRVTSGQTVLVHAAAGGVGTVAVQLARAFGATTVIGTASPGNHDYLRSLGAEPVAYGPGLADRVRALAPAGVDVALDAHGGQEALDVSLALVPDRASIGTIANFRAAGQHGITMLRGERSAETLATLTQLYDEGGLRLHVQRTYPLRQAADAHREAEAGHVRGKLALVV</sequence>
<dbReference type="Pfam" id="PF13602">
    <property type="entry name" value="ADH_zinc_N_2"/>
    <property type="match status" value="1"/>
</dbReference>
<protein>
    <submittedName>
        <fullName evidence="7">Enoyl reductase</fullName>
    </submittedName>
</protein>
<organism evidence="7 8">
    <name type="scientific">Micromonospora chokoriensis</name>
    <dbReference type="NCBI Taxonomy" id="356851"/>
    <lineage>
        <taxon>Bacteria</taxon>
        <taxon>Bacillati</taxon>
        <taxon>Actinomycetota</taxon>
        <taxon>Actinomycetes</taxon>
        <taxon>Micromonosporales</taxon>
        <taxon>Micromonosporaceae</taxon>
        <taxon>Micromonospora</taxon>
    </lineage>
</organism>
<dbReference type="Pfam" id="PF08240">
    <property type="entry name" value="ADH_N"/>
    <property type="match status" value="1"/>
</dbReference>
<dbReference type="AlphaFoldDB" id="A0A1C4XG94"/>
<proteinExistence type="predicted"/>
<dbReference type="GO" id="GO:0003723">
    <property type="term" value="F:RNA binding"/>
    <property type="evidence" value="ECO:0007669"/>
    <property type="project" value="UniProtKB-KW"/>
</dbReference>
<dbReference type="InterPro" id="IPR020843">
    <property type="entry name" value="ER"/>
</dbReference>
<reference evidence="8" key="1">
    <citation type="submission" date="2016-06" db="EMBL/GenBank/DDBJ databases">
        <authorList>
            <person name="Varghese N."/>
            <person name="Submissions Spin"/>
        </authorList>
    </citation>
    <scope>NUCLEOTIDE SEQUENCE [LARGE SCALE GENOMIC DNA]</scope>
    <source>
        <strain evidence="8">DSM 45160</strain>
    </source>
</reference>
<dbReference type="SUPFAM" id="SSF51735">
    <property type="entry name" value="NAD(P)-binding Rossmann-fold domains"/>
    <property type="match status" value="1"/>
</dbReference>
<dbReference type="InterPro" id="IPR011032">
    <property type="entry name" value="GroES-like_sf"/>
</dbReference>
<feature type="domain" description="Enoyl reductase (ER)" evidence="6">
    <location>
        <begin position="11"/>
        <end position="303"/>
    </location>
</feature>
<dbReference type="PANTHER" id="PTHR44154:SF1">
    <property type="entry name" value="QUINONE OXIDOREDUCTASE"/>
    <property type="match status" value="1"/>
</dbReference>
<dbReference type="GO" id="GO:0016491">
    <property type="term" value="F:oxidoreductase activity"/>
    <property type="evidence" value="ECO:0007669"/>
    <property type="project" value="InterPro"/>
</dbReference>
<comment type="subunit">
    <text evidence="2">Homotetramer.</text>
</comment>
<dbReference type="RefSeq" id="WP_088988920.1">
    <property type="nucleotide sequence ID" value="NZ_LT607409.1"/>
</dbReference>
<keyword evidence="5" id="KW-0694">RNA-binding</keyword>
<gene>
    <name evidence="7" type="ORF">GA0070612_3574</name>
</gene>
<dbReference type="Gene3D" id="3.90.180.10">
    <property type="entry name" value="Medium-chain alcohol dehydrogenases, catalytic domain"/>
    <property type="match status" value="1"/>
</dbReference>
<dbReference type="CDD" id="cd05289">
    <property type="entry name" value="MDR_like_2"/>
    <property type="match status" value="1"/>
</dbReference>
<evidence type="ECO:0000256" key="4">
    <source>
        <dbReference type="ARBA" id="ARBA00022857"/>
    </source>
</evidence>
<dbReference type="PROSITE" id="PS01162">
    <property type="entry name" value="QOR_ZETA_CRYSTAL"/>
    <property type="match status" value="1"/>
</dbReference>
<dbReference type="InterPro" id="IPR036291">
    <property type="entry name" value="NAD(P)-bd_dom_sf"/>
</dbReference>
<keyword evidence="4" id="KW-0521">NADP</keyword>
<dbReference type="Gene3D" id="3.40.50.720">
    <property type="entry name" value="NAD(P)-binding Rossmann-like Domain"/>
    <property type="match status" value="1"/>
</dbReference>
<dbReference type="GO" id="GO:0005737">
    <property type="term" value="C:cytoplasm"/>
    <property type="evidence" value="ECO:0007669"/>
    <property type="project" value="UniProtKB-SubCell"/>
</dbReference>
<accession>A0A1C4XG94</accession>
<dbReference type="Proteomes" id="UP000198224">
    <property type="component" value="Chromosome I"/>
</dbReference>
<evidence type="ECO:0000256" key="2">
    <source>
        <dbReference type="ARBA" id="ARBA00011881"/>
    </source>
</evidence>